<evidence type="ECO:0000313" key="3">
    <source>
        <dbReference type="Proteomes" id="UP000729009"/>
    </source>
</evidence>
<protein>
    <submittedName>
        <fullName evidence="2">Cag pathogenicity island protein Cag12</fullName>
    </submittedName>
</protein>
<reference evidence="2 3" key="1">
    <citation type="submission" date="2019-05" db="EMBL/GenBank/DDBJ databases">
        <title>Draft genomes of bacterial isolates retrieved from different Forrest soils.</title>
        <authorList>
            <person name="Soares-Castro P."/>
            <person name="Santos P.M."/>
        </authorList>
    </citation>
    <scope>NUCLEOTIDE SEQUENCE [LARGE SCALE GENOMIC DNA]</scope>
    <source>
        <strain evidence="2 3">UMG736</strain>
    </source>
</reference>
<dbReference type="EMBL" id="SUQN01000005">
    <property type="protein sequence ID" value="NTZ51073.1"/>
    <property type="molecule type" value="Genomic_DNA"/>
</dbReference>
<feature type="signal peptide" evidence="1">
    <location>
        <begin position="1"/>
        <end position="18"/>
    </location>
</feature>
<keyword evidence="1" id="KW-0732">Signal</keyword>
<feature type="chain" id="PRO_5044890444" evidence="1">
    <location>
        <begin position="19"/>
        <end position="132"/>
    </location>
</feature>
<organism evidence="2 3">
    <name type="scientific">Citrobacter gillenii</name>
    <dbReference type="NCBI Taxonomy" id="67828"/>
    <lineage>
        <taxon>Bacteria</taxon>
        <taxon>Pseudomonadati</taxon>
        <taxon>Pseudomonadota</taxon>
        <taxon>Gammaproteobacteria</taxon>
        <taxon>Enterobacterales</taxon>
        <taxon>Enterobacteriaceae</taxon>
        <taxon>Citrobacter</taxon>
        <taxon>Citrobacter freundii complex</taxon>
    </lineage>
</organism>
<sequence length="132" mass="14650">MMKTINILLFLMMLTGCSSPPAPVSVEWDKSGESVNISIPQWNDNPVINPSPVVNGKWLLSIHSMQFNKTLWAPDVFYAVAHSTHIVVASTSGTAFFTATSWLRQHGAKGVIEYQPVTQCLTCSDTYIYFSH</sequence>
<comment type="caution">
    <text evidence="2">The sequence shown here is derived from an EMBL/GenBank/DDBJ whole genome shotgun (WGS) entry which is preliminary data.</text>
</comment>
<dbReference type="Proteomes" id="UP000729009">
    <property type="component" value="Unassembled WGS sequence"/>
</dbReference>
<dbReference type="AlphaFoldDB" id="A0ABD6M237"/>
<proteinExistence type="predicted"/>
<name>A0ABD6M237_9ENTR</name>
<gene>
    <name evidence="2" type="ORF">FCH32_12285</name>
</gene>
<dbReference type="RefSeq" id="WP_174361094.1">
    <property type="nucleotide sequence ID" value="NZ_SUQN01000005.1"/>
</dbReference>
<evidence type="ECO:0000313" key="2">
    <source>
        <dbReference type="EMBL" id="NTZ51073.1"/>
    </source>
</evidence>
<dbReference type="PROSITE" id="PS51257">
    <property type="entry name" value="PROKAR_LIPOPROTEIN"/>
    <property type="match status" value="1"/>
</dbReference>
<accession>A0ABD6M237</accession>
<evidence type="ECO:0000256" key="1">
    <source>
        <dbReference type="SAM" id="SignalP"/>
    </source>
</evidence>
<keyword evidence="3" id="KW-1185">Reference proteome</keyword>
<dbReference type="Pfam" id="PF13117">
    <property type="entry name" value="Cag12"/>
    <property type="match status" value="1"/>
</dbReference>
<dbReference type="InterPro" id="IPR025264">
    <property type="entry name" value="Cag12"/>
</dbReference>